<dbReference type="InterPro" id="IPR025639">
    <property type="entry name" value="DruA"/>
</dbReference>
<organism evidence="1 2">
    <name type="scientific">Candidatus Magnetobacterium bavaricum</name>
    <dbReference type="NCBI Taxonomy" id="29290"/>
    <lineage>
        <taxon>Bacteria</taxon>
        <taxon>Pseudomonadati</taxon>
        <taxon>Nitrospirota</taxon>
        <taxon>Thermodesulfovibrionia</taxon>
        <taxon>Thermodesulfovibrionales</taxon>
        <taxon>Candidatus Magnetobacteriaceae</taxon>
        <taxon>Candidatus Magnetobacterium</taxon>
    </lineage>
</organism>
<feature type="non-terminal residue" evidence="1">
    <location>
        <position position="163"/>
    </location>
</feature>
<sequence length="163" mass="19348">MDTENNGATALDLHEIVVRRVQKCEETRYKELMQEYHYLGFLPKIGETLWYVASWQETWVALLSFSSAAWKCKARDMWIGWDYRHQYARLKLLTNNSRFLILPHWHIPNLGSRILSLCQKRLSADWQETFGHPVMLLETFVDPKRFCGTIYKASNWLHIGDTR</sequence>
<comment type="caution">
    <text evidence="1">The sequence shown here is derived from an EMBL/GenBank/DDBJ whole genome shotgun (WGS) entry which is preliminary data.</text>
</comment>
<accession>A0A0F3GPH3</accession>
<dbReference type="EMBL" id="LACI01001727">
    <property type="protein sequence ID" value="KJU83776.1"/>
    <property type="molecule type" value="Genomic_DNA"/>
</dbReference>
<dbReference type="Pfam" id="PF14236">
    <property type="entry name" value="DruA"/>
    <property type="match status" value="1"/>
</dbReference>
<protein>
    <submittedName>
        <fullName evidence="1">Uncharacterized protein</fullName>
    </submittedName>
</protein>
<reference evidence="1 2" key="1">
    <citation type="submission" date="2015-02" db="EMBL/GenBank/DDBJ databases">
        <title>Single-cell genomics of uncultivated deep-branching MTB reveals a conserved set of magnetosome genes.</title>
        <authorList>
            <person name="Kolinko S."/>
            <person name="Richter M."/>
            <person name="Glockner F.O."/>
            <person name="Brachmann A."/>
            <person name="Schuler D."/>
        </authorList>
    </citation>
    <scope>NUCLEOTIDE SEQUENCE [LARGE SCALE GENOMIC DNA]</scope>
    <source>
        <strain evidence="1">TM-1</strain>
    </source>
</reference>
<evidence type="ECO:0000313" key="2">
    <source>
        <dbReference type="Proteomes" id="UP000033423"/>
    </source>
</evidence>
<keyword evidence="2" id="KW-1185">Reference proteome</keyword>
<name>A0A0F3GPH3_9BACT</name>
<dbReference type="Proteomes" id="UP000033423">
    <property type="component" value="Unassembled WGS sequence"/>
</dbReference>
<evidence type="ECO:0000313" key="1">
    <source>
        <dbReference type="EMBL" id="KJU83776.1"/>
    </source>
</evidence>
<proteinExistence type="predicted"/>
<dbReference type="AlphaFoldDB" id="A0A0F3GPH3"/>
<gene>
    <name evidence="1" type="ORF">MBAV_004030</name>
</gene>